<dbReference type="InterPro" id="IPR045851">
    <property type="entry name" value="AMP-bd_C_sf"/>
</dbReference>
<evidence type="ECO:0000259" key="5">
    <source>
        <dbReference type="Pfam" id="PF00501"/>
    </source>
</evidence>
<organism evidence="7 8">
    <name type="scientific">Plutella xylostella</name>
    <name type="common">Diamondback moth</name>
    <name type="synonym">Plutella maculipennis</name>
    <dbReference type="NCBI Taxonomy" id="51655"/>
    <lineage>
        <taxon>Eukaryota</taxon>
        <taxon>Metazoa</taxon>
        <taxon>Ecdysozoa</taxon>
        <taxon>Arthropoda</taxon>
        <taxon>Hexapoda</taxon>
        <taxon>Insecta</taxon>
        <taxon>Pterygota</taxon>
        <taxon>Neoptera</taxon>
        <taxon>Endopterygota</taxon>
        <taxon>Lepidoptera</taxon>
        <taxon>Glossata</taxon>
        <taxon>Ditrysia</taxon>
        <taxon>Yponomeutoidea</taxon>
        <taxon>Plutellidae</taxon>
        <taxon>Plutella</taxon>
    </lineage>
</organism>
<comment type="subcellular location">
    <subcellularLocation>
        <location evidence="1">Peroxisome</location>
    </subcellularLocation>
</comment>
<evidence type="ECO:0008006" key="9">
    <source>
        <dbReference type="Google" id="ProtNLM"/>
    </source>
</evidence>
<keyword evidence="3" id="KW-0436">Ligase</keyword>
<comment type="similarity">
    <text evidence="2">Belongs to the ATP-dependent AMP-binding enzyme family.</text>
</comment>
<dbReference type="Gene3D" id="3.30.300.30">
    <property type="match status" value="1"/>
</dbReference>
<evidence type="ECO:0000256" key="1">
    <source>
        <dbReference type="ARBA" id="ARBA00004275"/>
    </source>
</evidence>
<evidence type="ECO:0000313" key="8">
    <source>
        <dbReference type="Proteomes" id="UP000823941"/>
    </source>
</evidence>
<sequence length="535" mass="59898">MLRNKKYVYSEHDIKVPISLNLGEFVLNSILQYKDRVAFIDAHTQEKLTFSEIAQNAMNVAVSLVQQGVRKGETIAVCSENRSEFWPTVIGTLLAGAVITPISVVYTKDELKHILAISKPKYIFCSPFAYKAHKSTIQTTKHIRKVYLYGDEKTSNEILYKDLVKNVNVKREDFMPVEVQGQTDDAVILYSSGTTGLPKGVVLTHFNGLVYCSFIKFDEPQDPMTVLSIAPWYHAYGMWGNIGSMCNGRTNVYIKRFEEKLFLETIQRYKISVLFLVPPILVLLSKSQILKNYDVTSVTQMNCGAAPLDVETIDEVKRRFPNVEGVMQGYGMTESTLALCKDNLFQPYKAGSVGTATPSTVLKVVDLKTREPLGPNQPGEICAKGALIMKGYIGRPRSEDFDDEGFYRSGDIGYYDEDGYFFIVDRLKELIKYKGFQVPPAEIEAELLKHPAIRDAGVIGVPDRASGELPLAFVVTQPGAAVTEREIQSYVAEKLSNPKQLRGGVRFVKEIPKNPSGKILRRILRDMLKSGNSKL</sequence>
<evidence type="ECO:0000259" key="6">
    <source>
        <dbReference type="Pfam" id="PF13193"/>
    </source>
</evidence>
<dbReference type="SUPFAM" id="SSF56801">
    <property type="entry name" value="Acetyl-CoA synthetase-like"/>
    <property type="match status" value="1"/>
</dbReference>
<evidence type="ECO:0000256" key="3">
    <source>
        <dbReference type="ARBA" id="ARBA00022598"/>
    </source>
</evidence>
<dbReference type="EMBL" id="JAHIBW010000002">
    <property type="protein sequence ID" value="KAG7312655.1"/>
    <property type="molecule type" value="Genomic_DNA"/>
</dbReference>
<dbReference type="PANTHER" id="PTHR24096:SF149">
    <property type="entry name" value="AMP-BINDING DOMAIN-CONTAINING PROTEIN-RELATED"/>
    <property type="match status" value="1"/>
</dbReference>
<comment type="caution">
    <text evidence="7">The sequence shown here is derived from an EMBL/GenBank/DDBJ whole genome shotgun (WGS) entry which is preliminary data.</text>
</comment>
<reference evidence="7 8" key="1">
    <citation type="submission" date="2021-06" db="EMBL/GenBank/DDBJ databases">
        <title>A haploid diamondback moth (Plutella xylostella L.) genome assembly resolves 31 chromosomes and identifies a diamide resistance mutation.</title>
        <authorList>
            <person name="Ward C.M."/>
            <person name="Perry K.D."/>
            <person name="Baker G."/>
            <person name="Powis K."/>
            <person name="Heckel D.G."/>
            <person name="Baxter S.W."/>
        </authorList>
    </citation>
    <scope>NUCLEOTIDE SEQUENCE [LARGE SCALE GENOMIC DNA]</scope>
    <source>
        <strain evidence="7 8">LV</strain>
        <tissue evidence="7">Single pupa</tissue>
    </source>
</reference>
<gene>
    <name evidence="7" type="ORF">JYU34_000978</name>
</gene>
<evidence type="ECO:0000256" key="4">
    <source>
        <dbReference type="ARBA" id="ARBA00023140"/>
    </source>
</evidence>
<dbReference type="Proteomes" id="UP000823941">
    <property type="component" value="Chromosome 2"/>
</dbReference>
<dbReference type="InterPro" id="IPR025110">
    <property type="entry name" value="AMP-bd_C"/>
</dbReference>
<feature type="domain" description="AMP-dependent synthetase/ligase" evidence="5">
    <location>
        <begin position="32"/>
        <end position="392"/>
    </location>
</feature>
<keyword evidence="8" id="KW-1185">Reference proteome</keyword>
<dbReference type="Pfam" id="PF00501">
    <property type="entry name" value="AMP-binding"/>
    <property type="match status" value="1"/>
</dbReference>
<protein>
    <recommendedName>
        <fullName evidence="9">Luciferin 4-monooxygenase</fullName>
    </recommendedName>
</protein>
<feature type="domain" description="AMP-binding enzyme C-terminal" evidence="6">
    <location>
        <begin position="442"/>
        <end position="518"/>
    </location>
</feature>
<proteinExistence type="inferred from homology"/>
<keyword evidence="4" id="KW-0576">Peroxisome</keyword>
<dbReference type="CDD" id="cd05911">
    <property type="entry name" value="Firefly_Luc_like"/>
    <property type="match status" value="1"/>
</dbReference>
<dbReference type="PROSITE" id="PS00455">
    <property type="entry name" value="AMP_BINDING"/>
    <property type="match status" value="1"/>
</dbReference>
<dbReference type="PANTHER" id="PTHR24096">
    <property type="entry name" value="LONG-CHAIN-FATTY-ACID--COA LIGASE"/>
    <property type="match status" value="1"/>
</dbReference>
<dbReference type="InterPro" id="IPR000873">
    <property type="entry name" value="AMP-dep_synth/lig_dom"/>
</dbReference>
<dbReference type="InterPro" id="IPR042099">
    <property type="entry name" value="ANL_N_sf"/>
</dbReference>
<dbReference type="Pfam" id="PF13193">
    <property type="entry name" value="AMP-binding_C"/>
    <property type="match status" value="1"/>
</dbReference>
<evidence type="ECO:0000313" key="7">
    <source>
        <dbReference type="EMBL" id="KAG7312655.1"/>
    </source>
</evidence>
<dbReference type="Gene3D" id="3.40.50.12780">
    <property type="entry name" value="N-terminal domain of ligase-like"/>
    <property type="match status" value="1"/>
</dbReference>
<accession>A0ABQ7R5T1</accession>
<name>A0ABQ7R5T1_PLUXY</name>
<dbReference type="InterPro" id="IPR020845">
    <property type="entry name" value="AMP-binding_CS"/>
</dbReference>
<evidence type="ECO:0000256" key="2">
    <source>
        <dbReference type="ARBA" id="ARBA00006432"/>
    </source>
</evidence>